<evidence type="ECO:0000313" key="1">
    <source>
        <dbReference type="EMBL" id="CEK27829.1"/>
    </source>
</evidence>
<sequence length="39" mass="4433">MLNVYQEWIDSLAADTAPPTLTSRVKGWIFILMVVINIL</sequence>
<dbReference type="AlphaFoldDB" id="A0A0A8VIP4"/>
<name>A0A0A8VIP4_YERRU</name>
<organism evidence="1">
    <name type="scientific">Yersinia ruckeri</name>
    <dbReference type="NCBI Taxonomy" id="29486"/>
    <lineage>
        <taxon>Bacteria</taxon>
        <taxon>Pseudomonadati</taxon>
        <taxon>Pseudomonadota</taxon>
        <taxon>Gammaproteobacteria</taxon>
        <taxon>Enterobacterales</taxon>
        <taxon>Yersiniaceae</taxon>
        <taxon>Yersinia</taxon>
    </lineage>
</organism>
<proteinExistence type="predicted"/>
<dbReference type="EMBL" id="LN681231">
    <property type="protein sequence ID" value="CEK27829.1"/>
    <property type="molecule type" value="Genomic_DNA"/>
</dbReference>
<reference evidence="1" key="1">
    <citation type="journal article" date="2015" name="Genome Announc.">
        <title>Complete Genome Sequence of Yersinia ruckeri Strain CSF007-82, Etiologic Agent of Red Mouth Disease in Salmonid Fish.</title>
        <authorList>
            <person name="Nelson M.C."/>
            <person name="LaPatra S.E."/>
            <person name="Welch T.J."/>
            <person name="Graf J."/>
        </authorList>
    </citation>
    <scope>NUCLEOTIDE SEQUENCE</scope>
    <source>
        <strain evidence="1">CSF007-82</strain>
    </source>
</reference>
<accession>A0A0A8VIP4</accession>
<protein>
    <submittedName>
        <fullName evidence="1">Uncharacterized protein</fullName>
    </submittedName>
</protein>
<gene>
    <name evidence="1" type="ORF">CSF007_10395</name>
</gene>